<dbReference type="Pfam" id="PF13855">
    <property type="entry name" value="LRR_8"/>
    <property type="match status" value="1"/>
</dbReference>
<evidence type="ECO:0000256" key="3">
    <source>
        <dbReference type="ARBA" id="ARBA00022692"/>
    </source>
</evidence>
<keyword evidence="2" id="KW-0433">Leucine-rich repeat</keyword>
<dbReference type="PANTHER" id="PTHR48010:SF58">
    <property type="entry name" value="RECEPTOR PROTEIN KINASE-LIKE PROTEIN ZAR1"/>
    <property type="match status" value="1"/>
</dbReference>
<dbReference type="FunFam" id="3.80.10.10:FF:000129">
    <property type="entry name" value="Leucine-rich repeat receptor-like kinase"/>
    <property type="match status" value="1"/>
</dbReference>
<evidence type="ECO:0000256" key="6">
    <source>
        <dbReference type="ARBA" id="ARBA00022989"/>
    </source>
</evidence>
<keyword evidence="3 9" id="KW-0812">Transmembrane</keyword>
<gene>
    <name evidence="11" type="ORF">F3Y22_tig00110610pilonHSYRG00461</name>
</gene>
<sequence length="181" mass="20633">MLEDKTIISIVMLRVLLLITAVFTVSGNSLSTDKEILLNLKSFLEKQNRVNRGRYSEWNLWSSNPCEWHGIFCSPDRVTGINLSNSKISGEMFNNFSALTHLQHLDLSRNTLKGVIPDDLNRCHSLVYLNLSHNILGGELMLTRLTSLQKLDLSMLTKTGKENERTREFYEVRQCAYVLGA</sequence>
<dbReference type="AlphaFoldDB" id="A0A6A3A3J7"/>
<dbReference type="Proteomes" id="UP000436088">
    <property type="component" value="Unassembled WGS sequence"/>
</dbReference>
<evidence type="ECO:0000256" key="7">
    <source>
        <dbReference type="ARBA" id="ARBA00023136"/>
    </source>
</evidence>
<dbReference type="Pfam" id="PF08263">
    <property type="entry name" value="LRRNT_2"/>
    <property type="match status" value="1"/>
</dbReference>
<evidence type="ECO:0000256" key="8">
    <source>
        <dbReference type="ARBA" id="ARBA00023170"/>
    </source>
</evidence>
<dbReference type="InterPro" id="IPR013210">
    <property type="entry name" value="LRR_N_plant-typ"/>
</dbReference>
<keyword evidence="12" id="KW-1185">Reference proteome</keyword>
<dbReference type="SUPFAM" id="SSF52058">
    <property type="entry name" value="L domain-like"/>
    <property type="match status" value="1"/>
</dbReference>
<evidence type="ECO:0000259" key="10">
    <source>
        <dbReference type="Pfam" id="PF08263"/>
    </source>
</evidence>
<comment type="subcellular location">
    <subcellularLocation>
        <location evidence="1">Membrane</location>
        <topology evidence="1">Single-pass membrane protein</topology>
    </subcellularLocation>
</comment>
<evidence type="ECO:0000256" key="2">
    <source>
        <dbReference type="ARBA" id="ARBA00022614"/>
    </source>
</evidence>
<evidence type="ECO:0000313" key="12">
    <source>
        <dbReference type="Proteomes" id="UP000436088"/>
    </source>
</evidence>
<dbReference type="Gene3D" id="3.80.10.10">
    <property type="entry name" value="Ribonuclease Inhibitor"/>
    <property type="match status" value="1"/>
</dbReference>
<protein>
    <recommendedName>
        <fullName evidence="10">Leucine-rich repeat-containing N-terminal plant-type domain-containing protein</fullName>
    </recommendedName>
</protein>
<name>A0A6A3A3J7_HIBSY</name>
<keyword evidence="5" id="KW-0677">Repeat</keyword>
<evidence type="ECO:0000256" key="9">
    <source>
        <dbReference type="SAM" id="Phobius"/>
    </source>
</evidence>
<reference evidence="11" key="1">
    <citation type="submission" date="2019-09" db="EMBL/GenBank/DDBJ databases">
        <title>Draft genome information of white flower Hibiscus syriacus.</title>
        <authorList>
            <person name="Kim Y.-M."/>
        </authorList>
    </citation>
    <scope>NUCLEOTIDE SEQUENCE [LARGE SCALE GENOMIC DNA]</scope>
    <source>
        <strain evidence="11">YM2019G1</strain>
    </source>
</reference>
<evidence type="ECO:0000256" key="5">
    <source>
        <dbReference type="ARBA" id="ARBA00022737"/>
    </source>
</evidence>
<feature type="domain" description="Leucine-rich repeat-containing N-terminal plant-type" evidence="10">
    <location>
        <begin position="31"/>
        <end position="74"/>
    </location>
</feature>
<dbReference type="GO" id="GO:0016020">
    <property type="term" value="C:membrane"/>
    <property type="evidence" value="ECO:0007669"/>
    <property type="project" value="UniProtKB-SubCell"/>
</dbReference>
<evidence type="ECO:0000313" key="11">
    <source>
        <dbReference type="EMBL" id="KAE8697805.1"/>
    </source>
</evidence>
<keyword evidence="8" id="KW-0675">Receptor</keyword>
<accession>A0A6A3A3J7</accession>
<dbReference type="InterPro" id="IPR032675">
    <property type="entry name" value="LRR_dom_sf"/>
</dbReference>
<evidence type="ECO:0000256" key="4">
    <source>
        <dbReference type="ARBA" id="ARBA00022729"/>
    </source>
</evidence>
<keyword evidence="7 9" id="KW-0472">Membrane</keyword>
<organism evidence="11 12">
    <name type="scientific">Hibiscus syriacus</name>
    <name type="common">Rose of Sharon</name>
    <dbReference type="NCBI Taxonomy" id="106335"/>
    <lineage>
        <taxon>Eukaryota</taxon>
        <taxon>Viridiplantae</taxon>
        <taxon>Streptophyta</taxon>
        <taxon>Embryophyta</taxon>
        <taxon>Tracheophyta</taxon>
        <taxon>Spermatophyta</taxon>
        <taxon>Magnoliopsida</taxon>
        <taxon>eudicotyledons</taxon>
        <taxon>Gunneridae</taxon>
        <taxon>Pentapetalae</taxon>
        <taxon>rosids</taxon>
        <taxon>malvids</taxon>
        <taxon>Malvales</taxon>
        <taxon>Malvaceae</taxon>
        <taxon>Malvoideae</taxon>
        <taxon>Hibiscus</taxon>
    </lineage>
</organism>
<comment type="caution">
    <text evidence="11">The sequence shown here is derived from an EMBL/GenBank/DDBJ whole genome shotgun (WGS) entry which is preliminary data.</text>
</comment>
<dbReference type="InterPro" id="IPR001611">
    <property type="entry name" value="Leu-rich_rpt"/>
</dbReference>
<dbReference type="PANTHER" id="PTHR48010">
    <property type="entry name" value="OS05G0588300 PROTEIN"/>
    <property type="match status" value="1"/>
</dbReference>
<keyword evidence="6 9" id="KW-1133">Transmembrane helix</keyword>
<dbReference type="EMBL" id="VEPZ02001049">
    <property type="protein sequence ID" value="KAE8697805.1"/>
    <property type="molecule type" value="Genomic_DNA"/>
</dbReference>
<evidence type="ECO:0000256" key="1">
    <source>
        <dbReference type="ARBA" id="ARBA00004167"/>
    </source>
</evidence>
<keyword evidence="4" id="KW-0732">Signal</keyword>
<dbReference type="InterPro" id="IPR050994">
    <property type="entry name" value="At_inactive_RLKs"/>
</dbReference>
<proteinExistence type="predicted"/>
<feature type="transmembrane region" description="Helical" evidence="9">
    <location>
        <begin position="6"/>
        <end position="25"/>
    </location>
</feature>